<proteinExistence type="predicted"/>
<dbReference type="EMBL" id="ML991792">
    <property type="protein sequence ID" value="KAF2235387.1"/>
    <property type="molecule type" value="Genomic_DNA"/>
</dbReference>
<sequence>MTGRGSGRLIRTSDNPSVTIGITLSASPSSMSLTSQEPFYIVVTARILSTPYPEKSITLRTDPTPLEDLSNHSFRDIKCTTDPSKKIVISPFGHLFPRDIDTEDLRKHFPFVMIPPKDQGVYSIRHEVLRNKIEAADIQKGERYTVSLTDKCLGTRWWTFASLEDLEGVRFAQWQSQIDADAGGKFDPELTKEIKEEKEQKHGDMPVTMGEQPSMLAMVPEVGQVEFEVF</sequence>
<accession>A0A6A6HBH0</accession>
<dbReference type="OrthoDB" id="3797892at2759"/>
<dbReference type="Proteomes" id="UP000800092">
    <property type="component" value="Unassembled WGS sequence"/>
</dbReference>
<dbReference type="AlphaFoldDB" id="A0A6A6HBH0"/>
<evidence type="ECO:0000313" key="1">
    <source>
        <dbReference type="EMBL" id="KAF2235387.1"/>
    </source>
</evidence>
<gene>
    <name evidence="1" type="ORF">EV356DRAFT_566529</name>
</gene>
<name>A0A6A6HBH0_VIRVR</name>
<keyword evidence="2" id="KW-1185">Reference proteome</keyword>
<reference evidence="1" key="1">
    <citation type="journal article" date="2020" name="Stud. Mycol.">
        <title>101 Dothideomycetes genomes: a test case for predicting lifestyles and emergence of pathogens.</title>
        <authorList>
            <person name="Haridas S."/>
            <person name="Albert R."/>
            <person name="Binder M."/>
            <person name="Bloem J."/>
            <person name="Labutti K."/>
            <person name="Salamov A."/>
            <person name="Andreopoulos B."/>
            <person name="Baker S."/>
            <person name="Barry K."/>
            <person name="Bills G."/>
            <person name="Bluhm B."/>
            <person name="Cannon C."/>
            <person name="Castanera R."/>
            <person name="Culley D."/>
            <person name="Daum C."/>
            <person name="Ezra D."/>
            <person name="Gonzalez J."/>
            <person name="Henrissat B."/>
            <person name="Kuo A."/>
            <person name="Liang C."/>
            <person name="Lipzen A."/>
            <person name="Lutzoni F."/>
            <person name="Magnuson J."/>
            <person name="Mondo S."/>
            <person name="Nolan M."/>
            <person name="Ohm R."/>
            <person name="Pangilinan J."/>
            <person name="Park H.-J."/>
            <person name="Ramirez L."/>
            <person name="Alfaro M."/>
            <person name="Sun H."/>
            <person name="Tritt A."/>
            <person name="Yoshinaga Y."/>
            <person name="Zwiers L.-H."/>
            <person name="Turgeon B."/>
            <person name="Goodwin S."/>
            <person name="Spatafora J."/>
            <person name="Crous P."/>
            <person name="Grigoriev I."/>
        </authorList>
    </citation>
    <scope>NUCLEOTIDE SEQUENCE</scope>
    <source>
        <strain evidence="1">Tuck. ex Michener</strain>
    </source>
</reference>
<organism evidence="1 2">
    <name type="scientific">Viridothelium virens</name>
    <name type="common">Speckled blister lichen</name>
    <name type="synonym">Trypethelium virens</name>
    <dbReference type="NCBI Taxonomy" id="1048519"/>
    <lineage>
        <taxon>Eukaryota</taxon>
        <taxon>Fungi</taxon>
        <taxon>Dikarya</taxon>
        <taxon>Ascomycota</taxon>
        <taxon>Pezizomycotina</taxon>
        <taxon>Dothideomycetes</taxon>
        <taxon>Dothideomycetes incertae sedis</taxon>
        <taxon>Trypetheliales</taxon>
        <taxon>Trypetheliaceae</taxon>
        <taxon>Viridothelium</taxon>
    </lineage>
</organism>
<protein>
    <submittedName>
        <fullName evidence="1">Uncharacterized protein</fullName>
    </submittedName>
</protein>
<evidence type="ECO:0000313" key="2">
    <source>
        <dbReference type="Proteomes" id="UP000800092"/>
    </source>
</evidence>